<dbReference type="Gene3D" id="3.40.960.10">
    <property type="entry name" value="VSR Endonuclease"/>
    <property type="match status" value="1"/>
</dbReference>
<evidence type="ECO:0000313" key="3">
    <source>
        <dbReference type="Proteomes" id="UP000199088"/>
    </source>
</evidence>
<evidence type="ECO:0000313" key="2">
    <source>
        <dbReference type="EMBL" id="SDP15408.1"/>
    </source>
</evidence>
<reference evidence="3" key="1">
    <citation type="submission" date="2016-10" db="EMBL/GenBank/DDBJ databases">
        <authorList>
            <person name="Varghese N."/>
            <person name="Submissions S."/>
        </authorList>
    </citation>
    <scope>NUCLEOTIDE SEQUENCE [LARGE SCALE GENOMIC DNA]</scope>
    <source>
        <strain evidence="3">DSM 45843</strain>
    </source>
</reference>
<protein>
    <submittedName>
        <fullName evidence="2">Probable Zinc-ribbon domain-containing protein</fullName>
    </submittedName>
</protein>
<dbReference type="EMBL" id="FNIR01000010">
    <property type="protein sequence ID" value="SDP15408.1"/>
    <property type="molecule type" value="Genomic_DNA"/>
</dbReference>
<name>A0A1H0QFE9_9ACTN</name>
<feature type="domain" description="Treble clef zinc finger" evidence="1">
    <location>
        <begin position="23"/>
        <end position="83"/>
    </location>
</feature>
<feature type="domain" description="Treble clef zinc finger" evidence="1">
    <location>
        <begin position="506"/>
        <end position="548"/>
    </location>
</feature>
<evidence type="ECO:0000259" key="1">
    <source>
        <dbReference type="Pfam" id="PF14311"/>
    </source>
</evidence>
<proteinExistence type="predicted"/>
<dbReference type="PANTHER" id="PTHR37317:SF1">
    <property type="entry name" value="ZINC-RIBBON DOMAIN-CONTAINING PROTEIN-RELATED"/>
    <property type="match status" value="1"/>
</dbReference>
<feature type="domain" description="Treble clef zinc finger" evidence="1">
    <location>
        <begin position="104"/>
        <end position="159"/>
    </location>
</feature>
<dbReference type="InterPro" id="IPR025487">
    <property type="entry name" value="DUF4379"/>
</dbReference>
<feature type="domain" description="Treble clef zinc finger" evidence="1">
    <location>
        <begin position="414"/>
        <end position="468"/>
    </location>
</feature>
<dbReference type="STRING" id="1052260.SAMN05660199_03297"/>
<dbReference type="PANTHER" id="PTHR37317">
    <property type="entry name" value="BLR8090 PROTEIN"/>
    <property type="match status" value="1"/>
</dbReference>
<gene>
    <name evidence="2" type="ORF">SAMN05660199_03297</name>
</gene>
<organism evidence="2 3">
    <name type="scientific">Klenkia soli</name>
    <dbReference type="NCBI Taxonomy" id="1052260"/>
    <lineage>
        <taxon>Bacteria</taxon>
        <taxon>Bacillati</taxon>
        <taxon>Actinomycetota</taxon>
        <taxon>Actinomycetes</taxon>
        <taxon>Geodermatophilales</taxon>
        <taxon>Geodermatophilaceae</taxon>
        <taxon>Klenkia</taxon>
    </lineage>
</organism>
<dbReference type="AlphaFoldDB" id="A0A1H0QFE9"/>
<dbReference type="Pfam" id="PF14311">
    <property type="entry name" value="DUF4379"/>
    <property type="match status" value="5"/>
</dbReference>
<sequence>MRDGVGRRPGPGRSLQEVAPDVARHWDEERNGGVKPTRIHANSRRVASWMCPDCGTRGQDVMVLSRVAGFRRYGPGHGCRRCSLDRRDAPKSGMSLADKRPELVPEFDLGANHPLTPTAVPATSNKKCWWHCPAGLDHPSYPASPANRRRSGCPACAGKMVTPATCLATRFPLVAESWHPTLNHPLTPHDVTCGTPRIVWWRCRRGHDWRTSVALRTGQSTQCPRCHHAHRSNIETRIFSELFVLLEPYLGAVAIQHNLSLERCSRALGEVDILISLHRSAGPVVETSVARELQLIVEFDGAYWHRGRGAQDRKKSAAIRAAGYRLIRVREQPLRALHPDDVAVVNGGTAHQAAVEVLRRLRERAWLPADLILPVDEYLSGQTPVGDSVANALLADGSRRNLGSRSLAMTHPHLAAEWDGKANGDLTAWNVTASTSRSAWWICERGDRFSRPPRERAAGGGCQYCSGRAVNARNCLLTTHADLSAELMRPEDVAGLHGELSGALQRNPADISGGYSKIQWWCCSACDFQWLATVKNRARNGSGCPRCWSIRRRGATRR</sequence>
<feature type="domain" description="Treble clef zinc finger" evidence="1">
    <location>
        <begin position="175"/>
        <end position="228"/>
    </location>
</feature>
<dbReference type="Proteomes" id="UP000199088">
    <property type="component" value="Unassembled WGS sequence"/>
</dbReference>
<accession>A0A1H0QFE9</accession>
<keyword evidence="3" id="KW-1185">Reference proteome</keyword>